<evidence type="ECO:0000313" key="4">
    <source>
        <dbReference type="Proteomes" id="UP000039865"/>
    </source>
</evidence>
<keyword evidence="4" id="KW-1185">Reference proteome</keyword>
<feature type="domain" description="VWFA" evidence="1">
    <location>
        <begin position="293"/>
        <end position="463"/>
    </location>
</feature>
<proteinExistence type="predicted"/>
<dbReference type="AlphaFoldDB" id="A0A077ZYB5"/>
<reference evidence="3 4" key="1">
    <citation type="submission" date="2014-06" db="EMBL/GenBank/DDBJ databases">
        <authorList>
            <person name="Swart Estienne"/>
        </authorList>
    </citation>
    <scope>NUCLEOTIDE SEQUENCE [LARGE SCALE GENOMIC DNA]</scope>
    <source>
        <strain evidence="3 4">130c</strain>
    </source>
</reference>
<dbReference type="EMBL" id="CCKQ01003106">
    <property type="protein sequence ID" value="CDW74212.1"/>
    <property type="molecule type" value="Genomic_DNA"/>
</dbReference>
<dbReference type="InterPro" id="IPR002035">
    <property type="entry name" value="VWF_A"/>
</dbReference>
<evidence type="ECO:0000313" key="3">
    <source>
        <dbReference type="EMBL" id="CDW74212.1"/>
    </source>
</evidence>
<evidence type="ECO:0000259" key="1">
    <source>
        <dbReference type="PROSITE" id="PS50234"/>
    </source>
</evidence>
<organism evidence="3 4">
    <name type="scientific">Stylonychia lemnae</name>
    <name type="common">Ciliate</name>
    <dbReference type="NCBI Taxonomy" id="5949"/>
    <lineage>
        <taxon>Eukaryota</taxon>
        <taxon>Sar</taxon>
        <taxon>Alveolata</taxon>
        <taxon>Ciliophora</taxon>
        <taxon>Intramacronucleata</taxon>
        <taxon>Spirotrichea</taxon>
        <taxon>Stichotrichia</taxon>
        <taxon>Sporadotrichida</taxon>
        <taxon>Oxytrichidae</taxon>
        <taxon>Stylonychinae</taxon>
        <taxon>Stylonychia</taxon>
    </lineage>
</organism>
<dbReference type="Proteomes" id="UP000039865">
    <property type="component" value="Unassembled WGS sequence"/>
</dbReference>
<accession>A0A077ZYB5</accession>
<dbReference type="PANTHER" id="PTHR45737:SF6">
    <property type="entry name" value="VON WILLEBRAND FACTOR A DOMAIN-CONTAINING PROTEIN 5A"/>
    <property type="match status" value="1"/>
</dbReference>
<dbReference type="PANTHER" id="PTHR45737">
    <property type="entry name" value="VON WILLEBRAND FACTOR A DOMAIN-CONTAINING PROTEIN 5A"/>
    <property type="match status" value="1"/>
</dbReference>
<protein>
    <submittedName>
        <fullName evidence="3">Uncharacterized protein</fullName>
    </submittedName>
</protein>
<dbReference type="SMART" id="SM00609">
    <property type="entry name" value="VIT"/>
    <property type="match status" value="1"/>
</dbReference>
<dbReference type="SMART" id="SM00327">
    <property type="entry name" value="VWA"/>
    <property type="match status" value="1"/>
</dbReference>
<gene>
    <name evidence="3" type="primary">Contig8832.g9433</name>
    <name evidence="3" type="ORF">STYLEM_3206</name>
</gene>
<dbReference type="PROSITE" id="PS51468">
    <property type="entry name" value="VIT"/>
    <property type="match status" value="1"/>
</dbReference>
<dbReference type="OrthoDB" id="312927at2759"/>
<dbReference type="SUPFAM" id="SSF53300">
    <property type="entry name" value="vWA-like"/>
    <property type="match status" value="1"/>
</dbReference>
<dbReference type="Pfam" id="PF08487">
    <property type="entry name" value="VIT"/>
    <property type="match status" value="1"/>
</dbReference>
<evidence type="ECO:0000259" key="2">
    <source>
        <dbReference type="PROSITE" id="PS51468"/>
    </source>
</evidence>
<dbReference type="OMA" id="TAGHPCQ"/>
<dbReference type="InterPro" id="IPR013694">
    <property type="entry name" value="VIT"/>
</dbReference>
<sequence>MENTVVQKELCCQFFAKVDDKQYLIPLKNQRVNVRVMNSIATIEIIQTYFNDTSDPLEVFLNVPVDQEYGVGKLIVQIDEKIIEGKILEKQKAQERYDDAVAAGHTAALAQEEEDKEEIKLIIGNLLPGQMAIVHLQLLSTLKVEAAAYCLRLPIHYFPAFFLEQNRYTYQFNADIQSISPITYLSYPSESKIDKTESDEKIHHVQISKEGQSILSLENELVVYFRTSDMEKTVLYSQESDNHPDEVALMLSFVPSFIQKTATEEESHNSFEEVEDELPDPQSVQHISIGDCMYIFIVDQSGSMGSDDKNTITCQALILFLKSLPPGSQFEVIPFGSIFKTLSGKPEGFQYNDQNLNQVINEINNFDAEMGGTSLYEPLNHAINDIKTTLNKRIFMLTDGEVDNKQVVLDLAASCPFDIRIHTIGVGLDCDVELVKQCAILGRGSFSMVAENKDLKSMVITALSRAKDPSYSNCKFSLNHTPIIETNTLNYTMESKDTYELFANEVFMYYIIIPKELQHSFSLKLTSDTHPIQNKVLNQEWDQKDFQPIERGDEIFKIAARMKMNQINQDVFGSSNRYNQTARDKQIQELSLKYQVLSKLTSFLAVSKNDDQTLGELKVTKLNTLQKINDYDQMSQQNNYNCLYQSQSYTSNFGNFALQGAQQYDMQDYAESGAYQCALPQATLNSFKYSSPKAEKKQISSGGIKGFFKKIAGVFKKQPKPQPDMSYSHKDQEYIGEKECYMENEMMEEFFEPEVESMSMPKKFRTLIKLIILNKANLKDYIPSMN</sequence>
<dbReference type="InParanoid" id="A0A077ZYB5"/>
<dbReference type="InterPro" id="IPR036465">
    <property type="entry name" value="vWFA_dom_sf"/>
</dbReference>
<dbReference type="Pfam" id="PF13768">
    <property type="entry name" value="VWA_3"/>
    <property type="match status" value="1"/>
</dbReference>
<dbReference type="PROSITE" id="PS50234">
    <property type="entry name" value="VWFA"/>
    <property type="match status" value="1"/>
</dbReference>
<feature type="domain" description="VIT" evidence="2">
    <location>
        <begin position="11"/>
        <end position="140"/>
    </location>
</feature>
<dbReference type="Gene3D" id="3.40.50.410">
    <property type="entry name" value="von Willebrand factor, type A domain"/>
    <property type="match status" value="1"/>
</dbReference>
<name>A0A077ZYB5_STYLE</name>